<reference evidence="2" key="1">
    <citation type="submission" date="2017-03" db="EMBL/GenBank/DDBJ databases">
        <authorList>
            <person name="Monnet C."/>
        </authorList>
    </citation>
    <scope>NUCLEOTIDE SEQUENCE [LARGE SCALE GENOMIC DNA]</scope>
    <source>
        <strain evidence="2">CNRZ 920</strain>
    </source>
</reference>
<dbReference type="Proteomes" id="UP000234289">
    <property type="component" value="Unassembled WGS sequence"/>
</dbReference>
<dbReference type="RefSeq" id="WP_165771756.1">
    <property type="nucleotide sequence ID" value="NZ_FXZG01000015.1"/>
</dbReference>
<proteinExistence type="predicted"/>
<protein>
    <submittedName>
        <fullName evidence="1">Uncharacterized protein</fullName>
    </submittedName>
</protein>
<organism evidence="1 2">
    <name type="scientific">Brevibacterium aurantiacum</name>
    <dbReference type="NCBI Taxonomy" id="273384"/>
    <lineage>
        <taxon>Bacteria</taxon>
        <taxon>Bacillati</taxon>
        <taxon>Actinomycetota</taxon>
        <taxon>Actinomycetes</taxon>
        <taxon>Micrococcales</taxon>
        <taxon>Brevibacteriaceae</taxon>
        <taxon>Brevibacterium</taxon>
    </lineage>
</organism>
<dbReference type="EMBL" id="FXZG01000015">
    <property type="protein sequence ID" value="SMX91125.1"/>
    <property type="molecule type" value="Genomic_DNA"/>
</dbReference>
<evidence type="ECO:0000313" key="1">
    <source>
        <dbReference type="EMBL" id="SMX91125.1"/>
    </source>
</evidence>
<accession>A0A2H1JUB4</accession>
<evidence type="ECO:0000313" key="2">
    <source>
        <dbReference type="Proteomes" id="UP000234289"/>
    </source>
</evidence>
<dbReference type="AlphaFoldDB" id="A0A2H1JUB4"/>
<name>A0A2H1JUB4_BREAU</name>
<sequence>MAKNRLQNAAKAVGNLGAVHEVDSEALAGGEIAVDLDTNTTAEADQAVSLRT</sequence>
<gene>
    <name evidence="1" type="ORF">BAUR920_02491</name>
</gene>